<dbReference type="InterPro" id="IPR011990">
    <property type="entry name" value="TPR-like_helical_dom_sf"/>
</dbReference>
<reference evidence="1 2" key="1">
    <citation type="submission" date="2015-02" db="EMBL/GenBank/DDBJ databases">
        <authorList>
            <person name="Chooi Y.-H."/>
        </authorList>
    </citation>
    <scope>NUCLEOTIDE SEQUENCE [LARGE SCALE GENOMIC DNA]</scope>
    <source>
        <strain evidence="1">E3</strain>
    </source>
</reference>
<dbReference type="InterPro" id="IPR019734">
    <property type="entry name" value="TPR_rpt"/>
</dbReference>
<proteinExistence type="predicted"/>
<keyword evidence="2" id="KW-1185">Reference proteome</keyword>
<dbReference type="Proteomes" id="UP000039324">
    <property type="component" value="Unassembled WGS sequence"/>
</dbReference>
<sequence length="219" mass="23979">MCAFIEAATCASASTSSRCAAIANLAALCAELGDRQTAHRQLQFCLTDVVPGDRKWHALRADLLRMRARLHERAGCRSWALKDLDAAQHLDPASANESAALADRSRILDALGRSGDAFRVAKQAALERPDLSRSHVCFGVQLAKHDRIDQALAQLTIALEIAPHDSTIRAARAQVLTRVGRLADARRDWNVLAETAIAPAMRMYARSQLQRIRSNGVEH</sequence>
<protein>
    <submittedName>
        <fullName evidence="1">Uncharacterized protein</fullName>
    </submittedName>
</protein>
<dbReference type="SMART" id="SM00028">
    <property type="entry name" value="TPR"/>
    <property type="match status" value="2"/>
</dbReference>
<organism evidence="1 2">
    <name type="scientific">Plasmodiophora brassicae</name>
    <name type="common">Clubroot disease agent</name>
    <dbReference type="NCBI Taxonomy" id="37360"/>
    <lineage>
        <taxon>Eukaryota</taxon>
        <taxon>Sar</taxon>
        <taxon>Rhizaria</taxon>
        <taxon>Endomyxa</taxon>
        <taxon>Phytomyxea</taxon>
        <taxon>Plasmodiophorida</taxon>
        <taxon>Plasmodiophoridae</taxon>
        <taxon>Plasmodiophora</taxon>
    </lineage>
</organism>
<dbReference type="Gene3D" id="1.25.40.10">
    <property type="entry name" value="Tetratricopeptide repeat domain"/>
    <property type="match status" value="1"/>
</dbReference>
<name>A0A0G4IV72_PLABS</name>
<evidence type="ECO:0000313" key="1">
    <source>
        <dbReference type="EMBL" id="CEO99223.1"/>
    </source>
</evidence>
<evidence type="ECO:0000313" key="2">
    <source>
        <dbReference type="Proteomes" id="UP000039324"/>
    </source>
</evidence>
<dbReference type="AlphaFoldDB" id="A0A0G4IV72"/>
<gene>
    <name evidence="1" type="ORF">PBRA_001129</name>
</gene>
<accession>A0A0G4IV72</accession>
<dbReference type="EMBL" id="CDSF01000090">
    <property type="protein sequence ID" value="CEO99223.1"/>
    <property type="molecule type" value="Genomic_DNA"/>
</dbReference>
<dbReference type="SUPFAM" id="SSF48452">
    <property type="entry name" value="TPR-like"/>
    <property type="match status" value="1"/>
</dbReference>